<dbReference type="GO" id="GO:0005506">
    <property type="term" value="F:iron ion binding"/>
    <property type="evidence" value="ECO:0007669"/>
    <property type="project" value="InterPro"/>
</dbReference>
<evidence type="ECO:0000256" key="1">
    <source>
        <dbReference type="ARBA" id="ARBA00010617"/>
    </source>
</evidence>
<dbReference type="InterPro" id="IPR036396">
    <property type="entry name" value="Cyt_P450_sf"/>
</dbReference>
<proteinExistence type="inferred from homology"/>
<name>A0A218WH76_PUNGR</name>
<dbReference type="EMBL" id="MTKT01004293">
    <property type="protein sequence ID" value="OWM71913.1"/>
    <property type="molecule type" value="Genomic_DNA"/>
</dbReference>
<protein>
    <recommendedName>
        <fullName evidence="4">Geraniol 8-hydroxylase-like</fullName>
    </recommendedName>
</protein>
<sequence length="201" mass="22593">MHNAFAMCMHLEIHGLEVNRAWSGCCPSPRPLPVIGNLLELRAQPQRSLTKLAKTYSLIICLKLGCITTVVVTSAPLTGEILQTFDTLFSNRLVPDTITALRRDEFGQSWMSISLLWKNLRQICNAHLFTHKILESNQHLRRHQVQDLLVAGTEATTSILEWAMSEMLHSPKMLVKAQAELEQVIGRGNPVNESDIAQLPY</sequence>
<comment type="caution">
    <text evidence="2">The sequence shown here is derived from an EMBL/GenBank/DDBJ whole genome shotgun (WGS) entry which is preliminary data.</text>
</comment>
<dbReference type="Pfam" id="PF00067">
    <property type="entry name" value="p450"/>
    <property type="match status" value="2"/>
</dbReference>
<dbReference type="PANTHER" id="PTHR47950:SF48">
    <property type="entry name" value="CYTOCHROME P450 FAMILY PROTEIN, EXPRESSED"/>
    <property type="match status" value="1"/>
</dbReference>
<dbReference type="Proteomes" id="UP000197138">
    <property type="component" value="Unassembled WGS sequence"/>
</dbReference>
<evidence type="ECO:0000313" key="3">
    <source>
        <dbReference type="Proteomes" id="UP000197138"/>
    </source>
</evidence>
<evidence type="ECO:0008006" key="4">
    <source>
        <dbReference type="Google" id="ProtNLM"/>
    </source>
</evidence>
<dbReference type="InterPro" id="IPR001128">
    <property type="entry name" value="Cyt_P450"/>
</dbReference>
<dbReference type="GO" id="GO:0020037">
    <property type="term" value="F:heme binding"/>
    <property type="evidence" value="ECO:0007669"/>
    <property type="project" value="InterPro"/>
</dbReference>
<dbReference type="PANTHER" id="PTHR47950">
    <property type="entry name" value="CYTOCHROME P450, FAMILY 76, SUBFAMILY C, POLYPEPTIDE 5-RELATED"/>
    <property type="match status" value="1"/>
</dbReference>
<dbReference type="GO" id="GO:0016705">
    <property type="term" value="F:oxidoreductase activity, acting on paired donors, with incorporation or reduction of molecular oxygen"/>
    <property type="evidence" value="ECO:0007669"/>
    <property type="project" value="InterPro"/>
</dbReference>
<dbReference type="AlphaFoldDB" id="A0A218WH76"/>
<organism evidence="2 3">
    <name type="scientific">Punica granatum</name>
    <name type="common">Pomegranate</name>
    <dbReference type="NCBI Taxonomy" id="22663"/>
    <lineage>
        <taxon>Eukaryota</taxon>
        <taxon>Viridiplantae</taxon>
        <taxon>Streptophyta</taxon>
        <taxon>Embryophyta</taxon>
        <taxon>Tracheophyta</taxon>
        <taxon>Spermatophyta</taxon>
        <taxon>Magnoliopsida</taxon>
        <taxon>eudicotyledons</taxon>
        <taxon>Gunneridae</taxon>
        <taxon>Pentapetalae</taxon>
        <taxon>rosids</taxon>
        <taxon>malvids</taxon>
        <taxon>Myrtales</taxon>
        <taxon>Lythraceae</taxon>
        <taxon>Punica</taxon>
    </lineage>
</organism>
<gene>
    <name evidence="2" type="ORF">CDL15_Pgr017796</name>
</gene>
<comment type="similarity">
    <text evidence="1">Belongs to the cytochrome P450 family.</text>
</comment>
<dbReference type="SUPFAM" id="SSF48264">
    <property type="entry name" value="Cytochrome P450"/>
    <property type="match status" value="1"/>
</dbReference>
<dbReference type="GO" id="GO:0004497">
    <property type="term" value="F:monooxygenase activity"/>
    <property type="evidence" value="ECO:0007669"/>
    <property type="project" value="InterPro"/>
</dbReference>
<accession>A0A218WH76</accession>
<evidence type="ECO:0000313" key="2">
    <source>
        <dbReference type="EMBL" id="OWM71913.1"/>
    </source>
</evidence>
<dbReference type="Gene3D" id="1.10.630.10">
    <property type="entry name" value="Cytochrome P450"/>
    <property type="match status" value="2"/>
</dbReference>
<reference evidence="3" key="1">
    <citation type="journal article" date="2017" name="Plant J.">
        <title>The pomegranate (Punica granatum L.) genome and the genomics of punicalagin biosynthesis.</title>
        <authorList>
            <person name="Qin G."/>
            <person name="Xu C."/>
            <person name="Ming R."/>
            <person name="Tang H."/>
            <person name="Guyot R."/>
            <person name="Kramer E.M."/>
            <person name="Hu Y."/>
            <person name="Yi X."/>
            <person name="Qi Y."/>
            <person name="Xu X."/>
            <person name="Gao Z."/>
            <person name="Pan H."/>
            <person name="Jian J."/>
            <person name="Tian Y."/>
            <person name="Yue Z."/>
            <person name="Xu Y."/>
        </authorList>
    </citation>
    <scope>NUCLEOTIDE SEQUENCE [LARGE SCALE GENOMIC DNA]</scope>
    <source>
        <strain evidence="3">cv. Dabenzi</strain>
    </source>
</reference>